<dbReference type="EMBL" id="JH659390">
    <property type="protein sequence ID" value="EXK25641.1"/>
    <property type="molecule type" value="Genomic_DNA"/>
</dbReference>
<sequence>MVIGQIFVAICPPGMKGTGSAEDFFKACLAIPVTLLFWASGYFRKGTGWVSIDRIDLDTGRREHDWDQVNAYRAKVASWPAWRRAIHKIM</sequence>
<dbReference type="OrthoDB" id="3900342at2759"/>
<accession>W9ZX46</accession>
<gene>
    <name evidence="1" type="ORF">FOMG_17713</name>
</gene>
<evidence type="ECO:0000313" key="1">
    <source>
        <dbReference type="EMBL" id="EXK25641.1"/>
    </source>
</evidence>
<dbReference type="AlphaFoldDB" id="W9ZX46"/>
<proteinExistence type="predicted"/>
<dbReference type="VEuPathDB" id="FungiDB:FOMG_17713"/>
<reference evidence="1" key="2">
    <citation type="submission" date="2012-05" db="EMBL/GenBank/DDBJ databases">
        <title>Annotation of the Genome Sequence of Fusarium oxysporum f. sp. melonis 26406.</title>
        <authorList>
            <consortium name="The Broad Institute Genomics Platform"/>
            <person name="Ma L.-J."/>
            <person name="Corby-Kistler H."/>
            <person name="Broz K."/>
            <person name="Gale L.R."/>
            <person name="Jonkers W."/>
            <person name="O'Donnell K."/>
            <person name="Ploetz R."/>
            <person name="Steinberg C."/>
            <person name="Schwartz D.C."/>
            <person name="VanEtten H."/>
            <person name="Zhou S."/>
            <person name="Young S.K."/>
            <person name="Zeng Q."/>
            <person name="Gargeya S."/>
            <person name="Fitzgerald M."/>
            <person name="Abouelleil A."/>
            <person name="Alvarado L."/>
            <person name="Chapman S.B."/>
            <person name="Gainer-Dewar J."/>
            <person name="Goldberg J."/>
            <person name="Griggs A."/>
            <person name="Gujja S."/>
            <person name="Hansen M."/>
            <person name="Howarth C."/>
            <person name="Imamovic A."/>
            <person name="Ireland A."/>
            <person name="Larimer J."/>
            <person name="McCowan C."/>
            <person name="Murphy C."/>
            <person name="Pearson M."/>
            <person name="Poon T.W."/>
            <person name="Priest M."/>
            <person name="Roberts A."/>
            <person name="Saif S."/>
            <person name="Shea T."/>
            <person name="Sykes S."/>
            <person name="Wortman J."/>
            <person name="Nusbaum C."/>
            <person name="Birren B."/>
        </authorList>
    </citation>
    <scope>NUCLEOTIDE SEQUENCE</scope>
    <source>
        <strain evidence="1">26406</strain>
    </source>
</reference>
<evidence type="ECO:0008006" key="2">
    <source>
        <dbReference type="Google" id="ProtNLM"/>
    </source>
</evidence>
<organism evidence="1">
    <name type="scientific">Fusarium oxysporum f. sp. melonis 26406</name>
    <dbReference type="NCBI Taxonomy" id="1089452"/>
    <lineage>
        <taxon>Eukaryota</taxon>
        <taxon>Fungi</taxon>
        <taxon>Dikarya</taxon>
        <taxon>Ascomycota</taxon>
        <taxon>Pezizomycotina</taxon>
        <taxon>Sordariomycetes</taxon>
        <taxon>Hypocreomycetidae</taxon>
        <taxon>Hypocreales</taxon>
        <taxon>Nectriaceae</taxon>
        <taxon>Fusarium</taxon>
        <taxon>Fusarium oxysporum species complex</taxon>
    </lineage>
</organism>
<dbReference type="HOGENOM" id="CLU_2549371_0_0_1"/>
<name>W9ZX46_FUSOX</name>
<reference evidence="1" key="1">
    <citation type="submission" date="2012-04" db="EMBL/GenBank/DDBJ databases">
        <title>The Genome Sequence of Fusarium oxysporum melonis.</title>
        <authorList>
            <consortium name="The Broad Institute Genome Sequencing Platform"/>
            <person name="Ma L.-J."/>
            <person name="Gale L.R."/>
            <person name="Schwartz D.C."/>
            <person name="Zhou S."/>
            <person name="Corby-Kistler H."/>
            <person name="Young S.K."/>
            <person name="Zeng Q."/>
            <person name="Gargeya S."/>
            <person name="Fitzgerald M."/>
            <person name="Haas B."/>
            <person name="Abouelleil A."/>
            <person name="Alvarado L."/>
            <person name="Arachchi H.M."/>
            <person name="Berlin A."/>
            <person name="Brown A."/>
            <person name="Chapman S.B."/>
            <person name="Chen Z."/>
            <person name="Dunbar C."/>
            <person name="Freedman E."/>
            <person name="Gearin G."/>
            <person name="Goldberg J."/>
            <person name="Griggs A."/>
            <person name="Gujja S."/>
            <person name="Heiman D."/>
            <person name="Howarth C."/>
            <person name="Larson L."/>
            <person name="Lui A."/>
            <person name="MacDonald P.J.P."/>
            <person name="Montmayeur A."/>
            <person name="Murphy C."/>
            <person name="Neiman D."/>
            <person name="Pearson M."/>
            <person name="Priest M."/>
            <person name="Roberts A."/>
            <person name="Saif S."/>
            <person name="Shea T."/>
            <person name="Shenoy N."/>
            <person name="Sisk P."/>
            <person name="Stolte C."/>
            <person name="Sykes S."/>
            <person name="Wortman J."/>
            <person name="Nusbaum C."/>
            <person name="Birren B."/>
        </authorList>
    </citation>
    <scope>NUCLEOTIDE SEQUENCE</scope>
    <source>
        <strain evidence="1">26406</strain>
    </source>
</reference>
<protein>
    <recommendedName>
        <fullName evidence="2">Amino acid permease/ SLC12A domain-containing protein</fullName>
    </recommendedName>
</protein>
<dbReference type="Proteomes" id="UP000030703">
    <property type="component" value="Unassembled WGS sequence"/>
</dbReference>